<organism evidence="1 2">
    <name type="scientific">Mesorhizobium robiniae</name>
    <dbReference type="NCBI Taxonomy" id="559315"/>
    <lineage>
        <taxon>Bacteria</taxon>
        <taxon>Pseudomonadati</taxon>
        <taxon>Pseudomonadota</taxon>
        <taxon>Alphaproteobacteria</taxon>
        <taxon>Hyphomicrobiales</taxon>
        <taxon>Phyllobacteriaceae</taxon>
        <taxon>Mesorhizobium</taxon>
    </lineage>
</organism>
<evidence type="ECO:0000313" key="1">
    <source>
        <dbReference type="EMBL" id="MET3581343.1"/>
    </source>
</evidence>
<reference evidence="1 2" key="1">
    <citation type="submission" date="2024-06" db="EMBL/GenBank/DDBJ databases">
        <title>Genomic Encyclopedia of Type Strains, Phase IV (KMG-IV): sequencing the most valuable type-strain genomes for metagenomic binning, comparative biology and taxonomic classification.</title>
        <authorList>
            <person name="Goeker M."/>
        </authorList>
    </citation>
    <scope>NUCLEOTIDE SEQUENCE [LARGE SCALE GENOMIC DNA]</scope>
    <source>
        <strain evidence="1 2">DSM 100022</strain>
    </source>
</reference>
<evidence type="ECO:0008006" key="3">
    <source>
        <dbReference type="Google" id="ProtNLM"/>
    </source>
</evidence>
<keyword evidence="2" id="KW-1185">Reference proteome</keyword>
<accession>A0ABV2GSU5</accession>
<proteinExistence type="predicted"/>
<dbReference type="RefSeq" id="WP_354492991.1">
    <property type="nucleotide sequence ID" value="NZ_JBEPMC010000007.1"/>
</dbReference>
<sequence>MTTVPSVGSSNPEAMLDKMIAQQERMFALEVKKDVHKMEHDFQMGTSKDMGSAAQKS</sequence>
<dbReference type="Proteomes" id="UP001549204">
    <property type="component" value="Unassembled WGS sequence"/>
</dbReference>
<gene>
    <name evidence="1" type="ORF">ABID19_004389</name>
</gene>
<name>A0ABV2GSU5_9HYPH</name>
<protein>
    <recommendedName>
        <fullName evidence="3">DUF305 domain-containing protein</fullName>
    </recommendedName>
</protein>
<evidence type="ECO:0000313" key="2">
    <source>
        <dbReference type="Proteomes" id="UP001549204"/>
    </source>
</evidence>
<dbReference type="EMBL" id="JBEPMC010000007">
    <property type="protein sequence ID" value="MET3581343.1"/>
    <property type="molecule type" value="Genomic_DNA"/>
</dbReference>
<comment type="caution">
    <text evidence="1">The sequence shown here is derived from an EMBL/GenBank/DDBJ whole genome shotgun (WGS) entry which is preliminary data.</text>
</comment>